<protein>
    <submittedName>
        <fullName evidence="1">Uncharacterized protein</fullName>
    </submittedName>
</protein>
<sequence>MFVRYVIKSILHISKQKDALMTVKTMLMWKNLYVILKKYTVTRSTALSENAQPANTAMVKGHISRIVR</sequence>
<dbReference type="EMBL" id="BK016018">
    <property type="protein sequence ID" value="DAF89914.1"/>
    <property type="molecule type" value="Genomic_DNA"/>
</dbReference>
<organism evidence="1">
    <name type="scientific">Siphoviridae sp. ctwHj1</name>
    <dbReference type="NCBI Taxonomy" id="2825727"/>
    <lineage>
        <taxon>Viruses</taxon>
        <taxon>Duplodnaviria</taxon>
        <taxon>Heunggongvirae</taxon>
        <taxon>Uroviricota</taxon>
        <taxon>Caudoviricetes</taxon>
    </lineage>
</organism>
<name>A0A8S5U632_9CAUD</name>
<reference evidence="1" key="1">
    <citation type="journal article" date="2021" name="Proc. Natl. Acad. Sci. U.S.A.">
        <title>A Catalog of Tens of Thousands of Viruses from Human Metagenomes Reveals Hidden Associations with Chronic Diseases.</title>
        <authorList>
            <person name="Tisza M.J."/>
            <person name="Buck C.B."/>
        </authorList>
    </citation>
    <scope>NUCLEOTIDE SEQUENCE</scope>
    <source>
        <strain evidence="1">CtwHj1</strain>
    </source>
</reference>
<evidence type="ECO:0000313" key="1">
    <source>
        <dbReference type="EMBL" id="DAF89914.1"/>
    </source>
</evidence>
<accession>A0A8S5U632</accession>
<proteinExistence type="predicted"/>